<reference evidence="2 3" key="1">
    <citation type="journal article" date="2018" name="Syst. Appl. Microbiol.">
        <title>Abditibacterium utsteinense sp. nov., the first cultivated member of candidate phylum FBP, isolated from ice-free Antarctic soil samples.</title>
        <authorList>
            <person name="Tahon G."/>
            <person name="Tytgat B."/>
            <person name="Lebbe L."/>
            <person name="Carlier A."/>
            <person name="Willems A."/>
        </authorList>
    </citation>
    <scope>NUCLEOTIDE SEQUENCE [LARGE SCALE GENOMIC DNA]</scope>
    <source>
        <strain evidence="2 3">LMG 29911</strain>
    </source>
</reference>
<dbReference type="EMBL" id="NIGF01000022">
    <property type="protein sequence ID" value="PQV62767.1"/>
    <property type="molecule type" value="Genomic_DNA"/>
</dbReference>
<dbReference type="SUPFAM" id="SSF52540">
    <property type="entry name" value="P-loop containing nucleoside triphosphate hydrolases"/>
    <property type="match status" value="1"/>
</dbReference>
<gene>
    <name evidence="2" type="ORF">B1R32_12214</name>
</gene>
<evidence type="ECO:0000313" key="3">
    <source>
        <dbReference type="Proteomes" id="UP000237684"/>
    </source>
</evidence>
<feature type="domain" description="ATPase dynein-related AAA" evidence="1">
    <location>
        <begin position="28"/>
        <end position="152"/>
    </location>
</feature>
<evidence type="ECO:0000259" key="1">
    <source>
        <dbReference type="Pfam" id="PF07728"/>
    </source>
</evidence>
<dbReference type="GO" id="GO:0005524">
    <property type="term" value="F:ATP binding"/>
    <property type="evidence" value="ECO:0007669"/>
    <property type="project" value="InterPro"/>
</dbReference>
<organism evidence="2 3">
    <name type="scientific">Abditibacterium utsteinense</name>
    <dbReference type="NCBI Taxonomy" id="1960156"/>
    <lineage>
        <taxon>Bacteria</taxon>
        <taxon>Pseudomonadati</taxon>
        <taxon>Abditibacteriota</taxon>
        <taxon>Abditibacteriia</taxon>
        <taxon>Abditibacteriales</taxon>
        <taxon>Abditibacteriaceae</taxon>
        <taxon>Abditibacterium</taxon>
    </lineage>
</organism>
<dbReference type="GO" id="GO:0016887">
    <property type="term" value="F:ATP hydrolysis activity"/>
    <property type="evidence" value="ECO:0007669"/>
    <property type="project" value="InterPro"/>
</dbReference>
<sequence length="360" mass="39657">MINTVPLTPGQLSPCLETLHLLKMPAYLHGAPGIGKSSIIRDFAAQKGLKLEVLILSQIEAADLRGLPALDPISRRTTWYPPEFLPSEGAGILFLDELSAAEPRLQVAAYQLILDRRVGDYQLPPDWWVVGAGNAPDDGAISFDMGSALADRLVHFKVVPSAREWIRWGQNHRISSEVLAFIQVKPDFLESNGLQQQNGQLIGPTPRSWERVSRVLELEKKRSTREYLVSGIVGEAASAEFFLVVEELADLAPIDEILSASGAALDAMLPRTLPALYGLTYSLTATVTDVESARAAMRVLIRLGEIEDAPNQELPRAEVQALAMELLLERAGKLGFLLELGETEEYEIYRERARQIVDLG</sequence>
<proteinExistence type="predicted"/>
<dbReference type="InParanoid" id="A0A2S8SPP1"/>
<evidence type="ECO:0000313" key="2">
    <source>
        <dbReference type="EMBL" id="PQV62767.1"/>
    </source>
</evidence>
<comment type="caution">
    <text evidence="2">The sequence shown here is derived from an EMBL/GenBank/DDBJ whole genome shotgun (WGS) entry which is preliminary data.</text>
</comment>
<dbReference type="OrthoDB" id="9808317at2"/>
<dbReference type="Proteomes" id="UP000237684">
    <property type="component" value="Unassembled WGS sequence"/>
</dbReference>
<dbReference type="InterPro" id="IPR027417">
    <property type="entry name" value="P-loop_NTPase"/>
</dbReference>
<dbReference type="InterPro" id="IPR011704">
    <property type="entry name" value="ATPase_dyneun-rel_AAA"/>
</dbReference>
<protein>
    <submittedName>
        <fullName evidence="2">MoxR-like ATPase</fullName>
    </submittedName>
</protein>
<dbReference type="Gene3D" id="3.40.50.300">
    <property type="entry name" value="P-loop containing nucleotide triphosphate hydrolases"/>
    <property type="match status" value="1"/>
</dbReference>
<dbReference type="Pfam" id="PF07728">
    <property type="entry name" value="AAA_5"/>
    <property type="match status" value="1"/>
</dbReference>
<keyword evidence="3" id="KW-1185">Reference proteome</keyword>
<dbReference type="AlphaFoldDB" id="A0A2S8SPP1"/>
<accession>A0A2S8SPP1</accession>
<name>A0A2S8SPP1_9BACT</name>
<dbReference type="RefSeq" id="WP_106381079.1">
    <property type="nucleotide sequence ID" value="NZ_NIGF01000022.1"/>
</dbReference>